<dbReference type="Proteomes" id="UP000245629">
    <property type="component" value="Plasmid unnamed5"/>
</dbReference>
<dbReference type="EMBL" id="CP029360">
    <property type="protein sequence ID" value="AWK90338.1"/>
    <property type="molecule type" value="Genomic_DNA"/>
</dbReference>
<keyword evidence="2" id="KW-1185">Reference proteome</keyword>
<proteinExistence type="predicted"/>
<keyword evidence="1" id="KW-0614">Plasmid</keyword>
<dbReference type="KEGG" id="azz:DEW08_30445"/>
<accession>A0A2S2D0X5</accession>
<dbReference type="AlphaFoldDB" id="A0A2S2D0X5"/>
<sequence length="99" mass="11004">MEHWWRAGCRAVEIHCTAPGCGHAAEVPLADLLRQVGHQASFVAIARAARCRRCRRRGCHAQPGELPGEGDPGYEDWLAQEVERCETFLRRAGRLSPEG</sequence>
<gene>
    <name evidence="1" type="ORF">DEW08_30445</name>
</gene>
<protein>
    <submittedName>
        <fullName evidence="1">Uncharacterized protein</fullName>
    </submittedName>
</protein>
<organism evidence="1 2">
    <name type="scientific">Azospirillum thermophilum</name>
    <dbReference type="NCBI Taxonomy" id="2202148"/>
    <lineage>
        <taxon>Bacteria</taxon>
        <taxon>Pseudomonadati</taxon>
        <taxon>Pseudomonadota</taxon>
        <taxon>Alphaproteobacteria</taxon>
        <taxon>Rhodospirillales</taxon>
        <taxon>Azospirillaceae</taxon>
        <taxon>Azospirillum</taxon>
    </lineage>
</organism>
<reference evidence="2" key="1">
    <citation type="submission" date="2018-05" db="EMBL/GenBank/DDBJ databases">
        <title>Azospirillum thermophila sp. nov., a novel isolated from hot spring.</title>
        <authorList>
            <person name="Zhao Z."/>
        </authorList>
    </citation>
    <scope>NUCLEOTIDE SEQUENCE [LARGE SCALE GENOMIC DNA]</scope>
    <source>
        <strain evidence="2">CFH 70021</strain>
        <plasmid evidence="2">unnamed5</plasmid>
    </source>
</reference>
<evidence type="ECO:0000313" key="2">
    <source>
        <dbReference type="Proteomes" id="UP000245629"/>
    </source>
</evidence>
<evidence type="ECO:0000313" key="1">
    <source>
        <dbReference type="EMBL" id="AWK90338.1"/>
    </source>
</evidence>
<name>A0A2S2D0X5_9PROT</name>
<geneLocation type="plasmid" evidence="1 2">
    <name>unnamed5</name>
</geneLocation>